<feature type="region of interest" description="Disordered" evidence="1">
    <location>
        <begin position="33"/>
        <end position="53"/>
    </location>
</feature>
<gene>
    <name evidence="2" type="ORF">ERS007720_04203</name>
</gene>
<proteinExistence type="predicted"/>
<accession>A0A655JND7</accession>
<feature type="compositionally biased region" description="Polar residues" evidence="1">
    <location>
        <begin position="222"/>
        <end position="231"/>
    </location>
</feature>
<organism evidence="2 3">
    <name type="scientific">Mycobacterium tuberculosis</name>
    <dbReference type="NCBI Taxonomy" id="1773"/>
    <lineage>
        <taxon>Bacteria</taxon>
        <taxon>Bacillati</taxon>
        <taxon>Actinomycetota</taxon>
        <taxon>Actinomycetes</taxon>
        <taxon>Mycobacteriales</taxon>
        <taxon>Mycobacteriaceae</taxon>
        <taxon>Mycobacterium</taxon>
        <taxon>Mycobacterium tuberculosis complex</taxon>
    </lineage>
</organism>
<feature type="compositionally biased region" description="Low complexity" evidence="1">
    <location>
        <begin position="236"/>
        <end position="254"/>
    </location>
</feature>
<feature type="compositionally biased region" description="Polar residues" evidence="1">
    <location>
        <begin position="161"/>
        <end position="170"/>
    </location>
</feature>
<reference evidence="2 3" key="1">
    <citation type="submission" date="2015-03" db="EMBL/GenBank/DDBJ databases">
        <authorList>
            <consortium name="Pathogen Informatics"/>
        </authorList>
    </citation>
    <scope>NUCLEOTIDE SEQUENCE [LARGE SCALE GENOMIC DNA]</scope>
    <source>
        <strain evidence="2 3">M09401471</strain>
    </source>
</reference>
<evidence type="ECO:0000313" key="2">
    <source>
        <dbReference type="EMBL" id="COX27293.1"/>
    </source>
</evidence>
<evidence type="ECO:0000256" key="1">
    <source>
        <dbReference type="SAM" id="MobiDB-lite"/>
    </source>
</evidence>
<name>A0A655JND7_MYCTX</name>
<dbReference type="Proteomes" id="UP000044938">
    <property type="component" value="Unassembled WGS sequence"/>
</dbReference>
<feature type="region of interest" description="Disordered" evidence="1">
    <location>
        <begin position="214"/>
        <end position="263"/>
    </location>
</feature>
<sequence length="263" mass="27153">MLARKWSLESCSEACSPSKMWSEPVDARIEATTGLQMSQPFPRPKRSSNPEKVRTSVAVMISKSSARDWLKCSHSALDCSTPSASSSCLSSGTHDPHDVPAAVHDFSAGTSPQPSAIAHFSSPLVTLLHEQIWAESGSAPTPKAPAPAPDPAGAISARGSPGSSAPTIGRSTPYDEASPTSTPPSSVVASSESTNLAYVRFTASLMTTSRQFSVAPIASPKLATSTPNSLSLVDRSASGNSADPSSSRSATTSALVYPGPTRP</sequence>
<feature type="region of interest" description="Disordered" evidence="1">
    <location>
        <begin position="137"/>
        <end position="191"/>
    </location>
</feature>
<dbReference type="AlphaFoldDB" id="A0A655JND7"/>
<feature type="compositionally biased region" description="Low complexity" evidence="1">
    <location>
        <begin position="176"/>
        <end position="191"/>
    </location>
</feature>
<evidence type="ECO:0000313" key="3">
    <source>
        <dbReference type="Proteomes" id="UP000044938"/>
    </source>
</evidence>
<dbReference type="EMBL" id="CSAJ01000835">
    <property type="protein sequence ID" value="COX27293.1"/>
    <property type="molecule type" value="Genomic_DNA"/>
</dbReference>
<protein>
    <submittedName>
        <fullName evidence="2">Uncharacterized protein</fullName>
    </submittedName>
</protein>